<protein>
    <submittedName>
        <fullName evidence="2">Nucleotide-binding universal stress UspA family protein</fullName>
    </submittedName>
</protein>
<dbReference type="SUPFAM" id="SSF81923">
    <property type="entry name" value="Double Clp-N motif"/>
    <property type="match status" value="1"/>
</dbReference>
<keyword evidence="3" id="KW-1185">Reference proteome</keyword>
<organism evidence="2 3">
    <name type="scientific">Nocardiopsis composta</name>
    <dbReference type="NCBI Taxonomy" id="157465"/>
    <lineage>
        <taxon>Bacteria</taxon>
        <taxon>Bacillati</taxon>
        <taxon>Actinomycetota</taxon>
        <taxon>Actinomycetes</taxon>
        <taxon>Streptosporangiales</taxon>
        <taxon>Nocardiopsidaceae</taxon>
        <taxon>Nocardiopsis</taxon>
    </lineage>
</organism>
<dbReference type="AlphaFoldDB" id="A0A7W8QJH8"/>
<sequence length="113" mass="12092">MSGPRPDPDRGGPVPVPRPPDAPLTPRAAKVLHEAARLAGLHGIPERDGRPVVGVEHLFLAILAEEDGVPVQVLRDEIDLHRAIDLVLQAMTSEQYLRAPRSQPGADRPAPGS</sequence>
<evidence type="ECO:0000256" key="1">
    <source>
        <dbReference type="SAM" id="MobiDB-lite"/>
    </source>
</evidence>
<dbReference type="Proteomes" id="UP000572635">
    <property type="component" value="Unassembled WGS sequence"/>
</dbReference>
<evidence type="ECO:0000313" key="2">
    <source>
        <dbReference type="EMBL" id="MBB5431623.1"/>
    </source>
</evidence>
<proteinExistence type="predicted"/>
<dbReference type="RefSeq" id="WP_184391307.1">
    <property type="nucleotide sequence ID" value="NZ_BAAAJD010000009.1"/>
</dbReference>
<gene>
    <name evidence="2" type="ORF">HDA36_001707</name>
</gene>
<comment type="caution">
    <text evidence="2">The sequence shown here is derived from an EMBL/GenBank/DDBJ whole genome shotgun (WGS) entry which is preliminary data.</text>
</comment>
<accession>A0A7W8QJH8</accession>
<dbReference type="EMBL" id="JACHDB010000001">
    <property type="protein sequence ID" value="MBB5431623.1"/>
    <property type="molecule type" value="Genomic_DNA"/>
</dbReference>
<feature type="compositionally biased region" description="Basic and acidic residues" evidence="1">
    <location>
        <begin position="1"/>
        <end position="10"/>
    </location>
</feature>
<feature type="compositionally biased region" description="Pro residues" evidence="1">
    <location>
        <begin position="14"/>
        <end position="23"/>
    </location>
</feature>
<name>A0A7W8QJH8_9ACTN</name>
<evidence type="ECO:0000313" key="3">
    <source>
        <dbReference type="Proteomes" id="UP000572635"/>
    </source>
</evidence>
<feature type="region of interest" description="Disordered" evidence="1">
    <location>
        <begin position="1"/>
        <end position="25"/>
    </location>
</feature>
<dbReference type="Gene3D" id="1.10.1780.10">
    <property type="entry name" value="Clp, N-terminal domain"/>
    <property type="match status" value="1"/>
</dbReference>
<reference evidence="2 3" key="1">
    <citation type="submission" date="2020-08" db="EMBL/GenBank/DDBJ databases">
        <title>Sequencing the genomes of 1000 actinobacteria strains.</title>
        <authorList>
            <person name="Klenk H.-P."/>
        </authorList>
    </citation>
    <scope>NUCLEOTIDE SEQUENCE [LARGE SCALE GENOMIC DNA]</scope>
    <source>
        <strain evidence="2 3">DSM 44551</strain>
    </source>
</reference>
<dbReference type="InterPro" id="IPR036628">
    <property type="entry name" value="Clp_N_dom_sf"/>
</dbReference>